<organism evidence="1">
    <name type="scientific">Siphoviridae sp. ctK0l2</name>
    <dbReference type="NCBI Taxonomy" id="2826243"/>
    <lineage>
        <taxon>Viruses</taxon>
        <taxon>Duplodnaviria</taxon>
        <taxon>Heunggongvirae</taxon>
        <taxon>Uroviricota</taxon>
        <taxon>Caudoviricetes</taxon>
    </lineage>
</organism>
<name>A0A8S5NKN6_9CAUD</name>
<proteinExistence type="predicted"/>
<keyword evidence="1" id="KW-0436">Ligase</keyword>
<protein>
    <submittedName>
        <fullName evidence="1">Ligase</fullName>
    </submittedName>
</protein>
<dbReference type="GO" id="GO:0016874">
    <property type="term" value="F:ligase activity"/>
    <property type="evidence" value="ECO:0007669"/>
    <property type="project" value="UniProtKB-KW"/>
</dbReference>
<sequence length="36" mass="4296">MLFCQLKHYTFYFIHFTPALCTKYPELCIKLVNLVG</sequence>
<reference evidence="1" key="1">
    <citation type="journal article" date="2021" name="Proc. Natl. Acad. Sci. U.S.A.">
        <title>A Catalog of Tens of Thousands of Viruses from Human Metagenomes Reveals Hidden Associations with Chronic Diseases.</title>
        <authorList>
            <person name="Tisza M.J."/>
            <person name="Buck C.B."/>
        </authorList>
    </citation>
    <scope>NUCLEOTIDE SEQUENCE</scope>
    <source>
        <strain evidence="1">CtK0l2</strain>
    </source>
</reference>
<dbReference type="EMBL" id="BK015181">
    <property type="protein sequence ID" value="DAD94784.1"/>
    <property type="molecule type" value="Genomic_DNA"/>
</dbReference>
<evidence type="ECO:0000313" key="1">
    <source>
        <dbReference type="EMBL" id="DAD94784.1"/>
    </source>
</evidence>
<accession>A0A8S5NKN6</accession>